<sequence length="378" mass="43404">MKRSTFIKHTGLIAAGLALTKNITASPAQTTNKLPKWKGFNLLDFFSPKPADDKLFTQEEHFKWMHDWGFDFVRIPIAYPSYLTFDRSRNIMPEEIYHINDAAVDKIDSLVAMAHKYNMHVSLNLHRAPGYCINAGFYEPYNLWKDDAAQQAFYFHWNMWAKRYKNVSSQKISFDLVNEPSMREDMNDQHSKSSAVPGDIYRKVAKAAAEAIRKENPNHLVIADGNNVGNSVITEITDLDIAQSCRGYNPGLISHYKAPWANKDPEHMPEPKWPGQVGDKYLSREMLEKYYQPWVDLTKSGVGVHCGECGCWNKTPHDVFLAWFSDVLDILSSNKIGFAVWNFIGDFGVLDSKRTDVDYVDWYGHQLDKKFLDLMMKA</sequence>
<keyword evidence="2 7" id="KW-0378">Hydrolase</keyword>
<feature type="domain" description="Glycoside hydrolase family 5" evidence="8">
    <location>
        <begin position="36"/>
        <end position="343"/>
    </location>
</feature>
<dbReference type="PANTHER" id="PTHR31297:SF41">
    <property type="entry name" value="ENDOGLUCANASE, PUTATIVE (AFU_ORTHOLOGUE AFUA_5G01830)-RELATED"/>
    <property type="match status" value="1"/>
</dbReference>
<dbReference type="InterPro" id="IPR050386">
    <property type="entry name" value="Glycosyl_hydrolase_5"/>
</dbReference>
<proteinExistence type="inferred from homology"/>
<protein>
    <submittedName>
        <fullName evidence="9">Cellulase family glycosylhydrolase</fullName>
    </submittedName>
</protein>
<evidence type="ECO:0000256" key="5">
    <source>
        <dbReference type="ARBA" id="ARBA00023295"/>
    </source>
</evidence>
<reference evidence="9 10" key="1">
    <citation type="journal article" date="2016" name="Int. J. Syst. Evol. Microbiol.">
        <title>Panacibacter ginsenosidivorans gen. nov., sp. nov., with ginsenoside converting activity isolated from soil of a ginseng field.</title>
        <authorList>
            <person name="Siddiqi M.Z."/>
            <person name="Muhammad Shafi S."/>
            <person name="Choi K.D."/>
            <person name="Im W.T."/>
        </authorList>
    </citation>
    <scope>NUCLEOTIDE SEQUENCE [LARGE SCALE GENOMIC DNA]</scope>
    <source>
        <strain evidence="9 10">Gsoil1550</strain>
    </source>
</reference>
<dbReference type="KEGG" id="pgin:FRZ67_20170"/>
<evidence type="ECO:0000256" key="1">
    <source>
        <dbReference type="ARBA" id="ARBA00005641"/>
    </source>
</evidence>
<organism evidence="9 10">
    <name type="scientific">Panacibacter ginsenosidivorans</name>
    <dbReference type="NCBI Taxonomy" id="1813871"/>
    <lineage>
        <taxon>Bacteria</taxon>
        <taxon>Pseudomonadati</taxon>
        <taxon>Bacteroidota</taxon>
        <taxon>Chitinophagia</taxon>
        <taxon>Chitinophagales</taxon>
        <taxon>Chitinophagaceae</taxon>
        <taxon>Panacibacter</taxon>
    </lineage>
</organism>
<dbReference type="Proteomes" id="UP000321533">
    <property type="component" value="Chromosome"/>
</dbReference>
<comment type="similarity">
    <text evidence="1 7">Belongs to the glycosyl hydrolase 5 (cellulase A) family.</text>
</comment>
<dbReference type="GO" id="GO:0009986">
    <property type="term" value="C:cell surface"/>
    <property type="evidence" value="ECO:0007669"/>
    <property type="project" value="TreeGrafter"/>
</dbReference>
<dbReference type="RefSeq" id="WP_147192380.1">
    <property type="nucleotide sequence ID" value="NZ_CP042435.1"/>
</dbReference>
<dbReference type="InterPro" id="IPR001547">
    <property type="entry name" value="Glyco_hydro_5"/>
</dbReference>
<gene>
    <name evidence="9" type="ORF">FRZ67_20170</name>
</gene>
<dbReference type="SUPFAM" id="SSF51445">
    <property type="entry name" value="(Trans)glycosidases"/>
    <property type="match status" value="1"/>
</dbReference>
<evidence type="ECO:0000313" key="10">
    <source>
        <dbReference type="Proteomes" id="UP000321533"/>
    </source>
</evidence>
<evidence type="ECO:0000259" key="8">
    <source>
        <dbReference type="Pfam" id="PF00150"/>
    </source>
</evidence>
<keyword evidence="10" id="KW-1185">Reference proteome</keyword>
<dbReference type="Pfam" id="PF00150">
    <property type="entry name" value="Cellulase"/>
    <property type="match status" value="1"/>
</dbReference>
<dbReference type="GO" id="GO:0005576">
    <property type="term" value="C:extracellular region"/>
    <property type="evidence" value="ECO:0007669"/>
    <property type="project" value="TreeGrafter"/>
</dbReference>
<dbReference type="Gene3D" id="3.20.20.80">
    <property type="entry name" value="Glycosidases"/>
    <property type="match status" value="1"/>
</dbReference>
<keyword evidence="3" id="KW-0136">Cellulose degradation</keyword>
<dbReference type="OrthoDB" id="9800955at2"/>
<evidence type="ECO:0000256" key="4">
    <source>
        <dbReference type="ARBA" id="ARBA00023277"/>
    </source>
</evidence>
<keyword evidence="4" id="KW-0119">Carbohydrate metabolism</keyword>
<dbReference type="GO" id="GO:0008422">
    <property type="term" value="F:beta-glucosidase activity"/>
    <property type="evidence" value="ECO:0007669"/>
    <property type="project" value="TreeGrafter"/>
</dbReference>
<keyword evidence="6" id="KW-0624">Polysaccharide degradation</keyword>
<name>A0A5B8VEM3_9BACT</name>
<evidence type="ECO:0000313" key="9">
    <source>
        <dbReference type="EMBL" id="QEC69503.1"/>
    </source>
</evidence>
<dbReference type="GO" id="GO:0030245">
    <property type="term" value="P:cellulose catabolic process"/>
    <property type="evidence" value="ECO:0007669"/>
    <property type="project" value="UniProtKB-KW"/>
</dbReference>
<accession>A0A5B8VEM3</accession>
<evidence type="ECO:0000256" key="7">
    <source>
        <dbReference type="RuleBase" id="RU361153"/>
    </source>
</evidence>
<dbReference type="PANTHER" id="PTHR31297">
    <property type="entry name" value="GLUCAN ENDO-1,6-BETA-GLUCOSIDASE B"/>
    <property type="match status" value="1"/>
</dbReference>
<dbReference type="AlphaFoldDB" id="A0A5B8VEM3"/>
<evidence type="ECO:0000256" key="2">
    <source>
        <dbReference type="ARBA" id="ARBA00022801"/>
    </source>
</evidence>
<dbReference type="EMBL" id="CP042435">
    <property type="protein sequence ID" value="QEC69503.1"/>
    <property type="molecule type" value="Genomic_DNA"/>
</dbReference>
<evidence type="ECO:0000256" key="6">
    <source>
        <dbReference type="ARBA" id="ARBA00023326"/>
    </source>
</evidence>
<keyword evidence="5 7" id="KW-0326">Glycosidase</keyword>
<evidence type="ECO:0000256" key="3">
    <source>
        <dbReference type="ARBA" id="ARBA00023001"/>
    </source>
</evidence>
<dbReference type="InterPro" id="IPR017853">
    <property type="entry name" value="GH"/>
</dbReference>